<dbReference type="InterPro" id="IPR052337">
    <property type="entry name" value="SAT4-like"/>
</dbReference>
<feature type="transmembrane region" description="Helical" evidence="7">
    <location>
        <begin position="35"/>
        <end position="57"/>
    </location>
</feature>
<feature type="transmembrane region" description="Helical" evidence="7">
    <location>
        <begin position="193"/>
        <end position="214"/>
    </location>
</feature>
<proteinExistence type="inferred from homology"/>
<accession>A0A8H3IDQ7</accession>
<organism evidence="9 10">
    <name type="scientific">Heterodermia speciosa</name>
    <dbReference type="NCBI Taxonomy" id="116794"/>
    <lineage>
        <taxon>Eukaryota</taxon>
        <taxon>Fungi</taxon>
        <taxon>Dikarya</taxon>
        <taxon>Ascomycota</taxon>
        <taxon>Pezizomycotina</taxon>
        <taxon>Lecanoromycetes</taxon>
        <taxon>OSLEUM clade</taxon>
        <taxon>Lecanoromycetidae</taxon>
        <taxon>Caliciales</taxon>
        <taxon>Physciaceae</taxon>
        <taxon>Heterodermia</taxon>
    </lineage>
</organism>
<dbReference type="Pfam" id="PF20684">
    <property type="entry name" value="Fung_rhodopsin"/>
    <property type="match status" value="1"/>
</dbReference>
<evidence type="ECO:0000256" key="1">
    <source>
        <dbReference type="ARBA" id="ARBA00004141"/>
    </source>
</evidence>
<feature type="transmembrane region" description="Helical" evidence="7">
    <location>
        <begin position="234"/>
        <end position="252"/>
    </location>
</feature>
<evidence type="ECO:0000256" key="5">
    <source>
        <dbReference type="ARBA" id="ARBA00038359"/>
    </source>
</evidence>
<feature type="domain" description="Rhodopsin" evidence="8">
    <location>
        <begin position="53"/>
        <end position="290"/>
    </location>
</feature>
<evidence type="ECO:0000313" key="10">
    <source>
        <dbReference type="Proteomes" id="UP000664521"/>
    </source>
</evidence>
<name>A0A8H3IDQ7_9LECA</name>
<evidence type="ECO:0000256" key="6">
    <source>
        <dbReference type="SAM" id="MobiDB-lite"/>
    </source>
</evidence>
<evidence type="ECO:0000256" key="3">
    <source>
        <dbReference type="ARBA" id="ARBA00022989"/>
    </source>
</evidence>
<feature type="transmembrane region" description="Helical" evidence="7">
    <location>
        <begin position="69"/>
        <end position="90"/>
    </location>
</feature>
<comment type="similarity">
    <text evidence="5">Belongs to the SAT4 family.</text>
</comment>
<dbReference type="AlphaFoldDB" id="A0A8H3IDQ7"/>
<comment type="caution">
    <text evidence="9">The sequence shown here is derived from an EMBL/GenBank/DDBJ whole genome shotgun (WGS) entry which is preliminary data.</text>
</comment>
<gene>
    <name evidence="9" type="ORF">HETSPECPRED_009541</name>
</gene>
<evidence type="ECO:0000259" key="8">
    <source>
        <dbReference type="Pfam" id="PF20684"/>
    </source>
</evidence>
<dbReference type="PANTHER" id="PTHR33048">
    <property type="entry name" value="PTH11-LIKE INTEGRAL MEMBRANE PROTEIN (AFU_ORTHOLOGUE AFUA_5G11245)"/>
    <property type="match status" value="1"/>
</dbReference>
<evidence type="ECO:0000313" key="9">
    <source>
        <dbReference type="EMBL" id="CAF9909864.1"/>
    </source>
</evidence>
<evidence type="ECO:0000256" key="4">
    <source>
        <dbReference type="ARBA" id="ARBA00023136"/>
    </source>
</evidence>
<keyword evidence="10" id="KW-1185">Reference proteome</keyword>
<protein>
    <recommendedName>
        <fullName evidence="8">Rhodopsin domain-containing protein</fullName>
    </recommendedName>
</protein>
<reference evidence="9" key="1">
    <citation type="submission" date="2021-03" db="EMBL/GenBank/DDBJ databases">
        <authorList>
            <person name="Tagirdzhanova G."/>
        </authorList>
    </citation>
    <scope>NUCLEOTIDE SEQUENCE</scope>
</reference>
<feature type="region of interest" description="Disordered" evidence="6">
    <location>
        <begin position="302"/>
        <end position="363"/>
    </location>
</feature>
<dbReference type="InterPro" id="IPR049326">
    <property type="entry name" value="Rhodopsin_dom_fungi"/>
</dbReference>
<evidence type="ECO:0000256" key="7">
    <source>
        <dbReference type="SAM" id="Phobius"/>
    </source>
</evidence>
<dbReference type="OrthoDB" id="4682787at2759"/>
<keyword evidence="3 7" id="KW-1133">Transmembrane helix</keyword>
<feature type="transmembrane region" description="Helical" evidence="7">
    <location>
        <begin position="272"/>
        <end position="293"/>
    </location>
</feature>
<sequence>MATPQQMQALLDGPAMVPPSGIEPNFVNPENKTRYFVLTVVLTMVVSTSAFLMRVYTKTRLIRKVGWEDYTLILGYFLFIGYCVPTSLLIKAGGGVHQWDIQLKALIPILYYTNITSIIYCFTTFIIKLSILLQYLKIFPPVQKRDLMYWGTYSLIWLNLGFYIADIFAELFLCSPREKYWKVLITTGHCYSATTVNIASGIFNTISDFLTLLLPQRVIWKLQMPLKRKLGVSAIFLTGLFVCITSILRLYYSVRLAQSGDISYNLALMGFWTYAELSVGILCACLPVSPRFVQTVGPKLSKMTGSGSSLGSRLGWSKAKRRSAEESWGSDDTVEMWKGPSGRHVKLRDGGTVQVEREREEDV</sequence>
<dbReference type="PANTHER" id="PTHR33048:SF47">
    <property type="entry name" value="INTEGRAL MEMBRANE PROTEIN-RELATED"/>
    <property type="match status" value="1"/>
</dbReference>
<keyword evidence="4 7" id="KW-0472">Membrane</keyword>
<dbReference type="EMBL" id="CAJPDS010000008">
    <property type="protein sequence ID" value="CAF9909864.1"/>
    <property type="molecule type" value="Genomic_DNA"/>
</dbReference>
<feature type="transmembrane region" description="Helical" evidence="7">
    <location>
        <begin position="110"/>
        <end position="135"/>
    </location>
</feature>
<feature type="transmembrane region" description="Helical" evidence="7">
    <location>
        <begin position="147"/>
        <end position="173"/>
    </location>
</feature>
<keyword evidence="2 7" id="KW-0812">Transmembrane</keyword>
<dbReference type="GO" id="GO:0016020">
    <property type="term" value="C:membrane"/>
    <property type="evidence" value="ECO:0007669"/>
    <property type="project" value="UniProtKB-SubCell"/>
</dbReference>
<dbReference type="Proteomes" id="UP000664521">
    <property type="component" value="Unassembled WGS sequence"/>
</dbReference>
<evidence type="ECO:0000256" key="2">
    <source>
        <dbReference type="ARBA" id="ARBA00022692"/>
    </source>
</evidence>
<feature type="compositionally biased region" description="Low complexity" evidence="6">
    <location>
        <begin position="305"/>
        <end position="315"/>
    </location>
</feature>
<comment type="subcellular location">
    <subcellularLocation>
        <location evidence="1">Membrane</location>
        <topology evidence="1">Multi-pass membrane protein</topology>
    </subcellularLocation>
</comment>